<dbReference type="AlphaFoldDB" id="A0A6J6D1H9"/>
<dbReference type="EMBL" id="CAEZTE010000010">
    <property type="protein sequence ID" value="CAB4557612.1"/>
    <property type="molecule type" value="Genomic_DNA"/>
</dbReference>
<organism evidence="1">
    <name type="scientific">freshwater metagenome</name>
    <dbReference type="NCBI Taxonomy" id="449393"/>
    <lineage>
        <taxon>unclassified sequences</taxon>
        <taxon>metagenomes</taxon>
        <taxon>ecological metagenomes</taxon>
    </lineage>
</organism>
<proteinExistence type="predicted"/>
<reference evidence="1" key="1">
    <citation type="submission" date="2020-05" db="EMBL/GenBank/DDBJ databases">
        <authorList>
            <person name="Chiriac C."/>
            <person name="Salcher M."/>
            <person name="Ghai R."/>
            <person name="Kavagutti S V."/>
        </authorList>
    </citation>
    <scope>NUCLEOTIDE SEQUENCE</scope>
</reference>
<evidence type="ECO:0000313" key="1">
    <source>
        <dbReference type="EMBL" id="CAB4557612.1"/>
    </source>
</evidence>
<sequence length="311" mass="34785">MRIVTAISDSESEEIVTSLLFSQGFEIAFRALSLYSLYNFISNQKDSFVVIYDHSFESKLDFRKSFKFDSQHRYIRFEPNTFNPAVILSEISSFKHNDLATSIERLPNVTSVMGSPGAPGVSTLANFLGLILECTVVCSSHQNLRPLGNAIVKNISPENIIPILKDNLNNQILIDAGSSVNLTSTLSDRRVGARWLREVVGSSSQLIYVVKSNTQGINYLAKFMKDFSNLINPPSITVILNQQRFDRSSQEIQSSFKELMGGYSNFVLPFNSRIEVDSSSKQGKSSIWGMNSFQKQLAKIAAQVGKKKLYH</sequence>
<protein>
    <submittedName>
        <fullName evidence="1">Unannotated protein</fullName>
    </submittedName>
</protein>
<accession>A0A6J6D1H9</accession>
<name>A0A6J6D1H9_9ZZZZ</name>
<gene>
    <name evidence="1" type="ORF">UFOPK1599_00316</name>
</gene>